<dbReference type="OrthoDB" id="2143794at2759"/>
<reference evidence="2 3" key="1">
    <citation type="submission" date="2016-08" db="EMBL/GenBank/DDBJ databases">
        <title>A Parts List for Fungal Cellulosomes Revealed by Comparative Genomics.</title>
        <authorList>
            <consortium name="DOE Joint Genome Institute"/>
            <person name="Haitjema C.H."/>
            <person name="Gilmore S.P."/>
            <person name="Henske J.K."/>
            <person name="Solomon K.V."/>
            <person name="De Groot R."/>
            <person name="Kuo A."/>
            <person name="Mondo S.J."/>
            <person name="Salamov A.A."/>
            <person name="Labutti K."/>
            <person name="Zhao Z."/>
            <person name="Chiniquy J."/>
            <person name="Barry K."/>
            <person name="Brewer H.M."/>
            <person name="Purvine S.O."/>
            <person name="Wright A.T."/>
            <person name="Boxma B."/>
            <person name="Van Alen T."/>
            <person name="Hackstein J.H."/>
            <person name="Baker S.E."/>
            <person name="Grigoriev I.V."/>
            <person name="O'Malley M.A."/>
        </authorList>
    </citation>
    <scope>NUCLEOTIDE SEQUENCE [LARGE SCALE GENOMIC DNA]</scope>
    <source>
        <strain evidence="2 3">S4</strain>
    </source>
</reference>
<evidence type="ECO:0000313" key="2">
    <source>
        <dbReference type="EMBL" id="ORX73531.1"/>
    </source>
</evidence>
<evidence type="ECO:0008006" key="4">
    <source>
        <dbReference type="Google" id="ProtNLM"/>
    </source>
</evidence>
<comment type="caution">
    <text evidence="2">The sequence shown here is derived from an EMBL/GenBank/DDBJ whole genome shotgun (WGS) entry which is preliminary data.</text>
</comment>
<proteinExistence type="predicted"/>
<keyword evidence="3" id="KW-1185">Reference proteome</keyword>
<dbReference type="Gene3D" id="2.40.70.10">
    <property type="entry name" value="Acid Proteases"/>
    <property type="match status" value="1"/>
</dbReference>
<dbReference type="AlphaFoldDB" id="A0A1Y1WIX6"/>
<dbReference type="Proteomes" id="UP000193944">
    <property type="component" value="Unassembled WGS sequence"/>
</dbReference>
<gene>
    <name evidence="2" type="ORF">BCR32DRAFT_285565</name>
</gene>
<feature type="region of interest" description="Disordered" evidence="1">
    <location>
        <begin position="29"/>
        <end position="99"/>
    </location>
</feature>
<evidence type="ECO:0000313" key="3">
    <source>
        <dbReference type="Proteomes" id="UP000193944"/>
    </source>
</evidence>
<reference evidence="2 3" key="2">
    <citation type="submission" date="2016-08" db="EMBL/GenBank/DDBJ databases">
        <title>Pervasive Adenine N6-methylation of Active Genes in Fungi.</title>
        <authorList>
            <consortium name="DOE Joint Genome Institute"/>
            <person name="Mondo S.J."/>
            <person name="Dannebaum R.O."/>
            <person name="Kuo R.C."/>
            <person name="Labutti K."/>
            <person name="Haridas S."/>
            <person name="Kuo A."/>
            <person name="Salamov A."/>
            <person name="Ahrendt S.R."/>
            <person name="Lipzen A."/>
            <person name="Sullivan W."/>
            <person name="Andreopoulos W.B."/>
            <person name="Clum A."/>
            <person name="Lindquist E."/>
            <person name="Daum C."/>
            <person name="Ramamoorthy G.K."/>
            <person name="Gryganskyi A."/>
            <person name="Culley D."/>
            <person name="Magnuson J.K."/>
            <person name="James T.Y."/>
            <person name="O'Malley M.A."/>
            <person name="Stajich J.E."/>
            <person name="Spatafora J.W."/>
            <person name="Visel A."/>
            <person name="Grigoriev I.V."/>
        </authorList>
    </citation>
    <scope>NUCLEOTIDE SEQUENCE [LARGE SCALE GENOMIC DNA]</scope>
    <source>
        <strain evidence="2 3">S4</strain>
    </source>
</reference>
<dbReference type="InterPro" id="IPR021109">
    <property type="entry name" value="Peptidase_aspartic_dom_sf"/>
</dbReference>
<protein>
    <recommendedName>
        <fullName evidence="4">Aspartic peptidase DDI1-type domain-containing protein</fullName>
    </recommendedName>
</protein>
<organism evidence="2 3">
    <name type="scientific">Anaeromyces robustus</name>
    <dbReference type="NCBI Taxonomy" id="1754192"/>
    <lineage>
        <taxon>Eukaryota</taxon>
        <taxon>Fungi</taxon>
        <taxon>Fungi incertae sedis</taxon>
        <taxon>Chytridiomycota</taxon>
        <taxon>Chytridiomycota incertae sedis</taxon>
        <taxon>Neocallimastigomycetes</taxon>
        <taxon>Neocallimastigales</taxon>
        <taxon>Neocallimastigaceae</taxon>
        <taxon>Anaeromyces</taxon>
    </lineage>
</organism>
<feature type="compositionally biased region" description="Basic residues" evidence="1">
    <location>
        <begin position="29"/>
        <end position="41"/>
    </location>
</feature>
<name>A0A1Y1WIX6_9FUNG</name>
<accession>A0A1Y1WIX6</accession>
<feature type="compositionally biased region" description="Basic and acidic residues" evidence="1">
    <location>
        <begin position="70"/>
        <end position="81"/>
    </location>
</feature>
<dbReference type="EMBL" id="MCFG01000382">
    <property type="protein sequence ID" value="ORX73531.1"/>
    <property type="molecule type" value="Genomic_DNA"/>
</dbReference>
<sequence>MLTTISLSENQKEIKNEQEKEITMVAERRPRKINNNKPYKKTIKESLKENPQPIKVPSNKQESMEVEPESENKNNNIEKENNNQTESLQHLDPSFINEPTIEKAKKNNKKERAKEIRELAKEIQLPSDKKAEKQNKENTTKVLKIAENQDNYNIVDDIGNKFANITIGQLLNINPKLRTELSKALKYTTVVEDKGTILSTIKKDKIVKTKCKVKNIETTVYLDSCSSINMITKKFMIENNIPFKPISTIKETLYQACNNTTLISKLYEIEITIGNITSKEIFRLVEKDDIFQVLIGVEALARMKLIMDFSEHILYQKTDEVREIGSFESVYELEEEEEDINDEIEEELNKNIDEICILTFFSNISPTSGPNGLKFRYVVALEQSFSMSIKSKRSGGNLQYLPSYRYFSSDYFY</sequence>
<evidence type="ECO:0000256" key="1">
    <source>
        <dbReference type="SAM" id="MobiDB-lite"/>
    </source>
</evidence>